<accession>A0A3A8J8E4</accession>
<dbReference type="OrthoDB" id="5517715at2"/>
<protein>
    <submittedName>
        <fullName evidence="1">Uncharacterized protein</fullName>
    </submittedName>
</protein>
<proteinExistence type="predicted"/>
<dbReference type="Proteomes" id="UP000268094">
    <property type="component" value="Unassembled WGS sequence"/>
</dbReference>
<evidence type="ECO:0000313" key="2">
    <source>
        <dbReference type="Proteomes" id="UP000268094"/>
    </source>
</evidence>
<evidence type="ECO:0000313" key="1">
    <source>
        <dbReference type="EMBL" id="RKG88494.1"/>
    </source>
</evidence>
<sequence>MRYTRKNVSELLDSVLGDPDVSGFSTSMIVGSYWTLVPSFGGGMVWQNSWGTRWTCEDGGRVAPEDSATFGC</sequence>
<comment type="caution">
    <text evidence="1">The sequence shown here is derived from an EMBL/GenBank/DDBJ whole genome shotgun (WGS) entry which is preliminary data.</text>
</comment>
<reference evidence="2" key="1">
    <citation type="submission" date="2018-09" db="EMBL/GenBank/DDBJ databases">
        <authorList>
            <person name="Livingstone P.G."/>
            <person name="Whitworth D.E."/>
        </authorList>
    </citation>
    <scope>NUCLEOTIDE SEQUENCE [LARGE SCALE GENOMIC DNA]</scope>
    <source>
        <strain evidence="2">CA054A</strain>
    </source>
</reference>
<gene>
    <name evidence="1" type="ORF">D7V88_14230</name>
</gene>
<dbReference type="AlphaFoldDB" id="A0A3A8J8E4"/>
<organism evidence="1 2">
    <name type="scientific">Corallococcus terminator</name>
    <dbReference type="NCBI Taxonomy" id="2316733"/>
    <lineage>
        <taxon>Bacteria</taxon>
        <taxon>Pseudomonadati</taxon>
        <taxon>Myxococcota</taxon>
        <taxon>Myxococcia</taxon>
        <taxon>Myxococcales</taxon>
        <taxon>Cystobacterineae</taxon>
        <taxon>Myxococcaceae</taxon>
        <taxon>Corallococcus</taxon>
    </lineage>
</organism>
<keyword evidence="2" id="KW-1185">Reference proteome</keyword>
<dbReference type="RefSeq" id="WP_120541180.1">
    <property type="nucleotide sequence ID" value="NZ_RAVZ01000081.1"/>
</dbReference>
<dbReference type="EMBL" id="RAVZ01000081">
    <property type="protein sequence ID" value="RKG88494.1"/>
    <property type="molecule type" value="Genomic_DNA"/>
</dbReference>
<name>A0A3A8J8E4_9BACT</name>